<proteinExistence type="predicted"/>
<reference evidence="1 2" key="2">
    <citation type="submission" date="2013-11" db="EMBL/GenBank/DDBJ databases">
        <title>The Genome Sequence of Phytophthora parasitica INRA-310.</title>
        <authorList>
            <consortium name="The Broad Institute Genomics Platform"/>
            <person name="Russ C."/>
            <person name="Tyler B."/>
            <person name="Panabieres F."/>
            <person name="Shan W."/>
            <person name="Tripathy S."/>
            <person name="Grunwald N."/>
            <person name="Machado M."/>
            <person name="Johnson C.S."/>
            <person name="Arredondo F."/>
            <person name="Hong C."/>
            <person name="Coffey M."/>
            <person name="Young S.K."/>
            <person name="Zeng Q."/>
            <person name="Gargeya S."/>
            <person name="Fitzgerald M."/>
            <person name="Abouelleil A."/>
            <person name="Alvarado L."/>
            <person name="Chapman S.B."/>
            <person name="Gainer-Dewar J."/>
            <person name="Goldberg J."/>
            <person name="Griggs A."/>
            <person name="Gujja S."/>
            <person name="Hansen M."/>
            <person name="Howarth C."/>
            <person name="Imamovic A."/>
            <person name="Ireland A."/>
            <person name="Larimer J."/>
            <person name="McCowan C."/>
            <person name="Murphy C."/>
            <person name="Pearson M."/>
            <person name="Poon T.W."/>
            <person name="Priest M."/>
            <person name="Roberts A."/>
            <person name="Saif S."/>
            <person name="Shea T."/>
            <person name="Sykes S."/>
            <person name="Wortman J."/>
            <person name="Nusbaum C."/>
            <person name="Birren B."/>
        </authorList>
    </citation>
    <scope>NUCLEOTIDE SEQUENCE [LARGE SCALE GENOMIC DNA]</scope>
    <source>
        <strain evidence="1 2">INRA-310</strain>
    </source>
</reference>
<dbReference type="VEuPathDB" id="FungiDB:PPTG_23907"/>
<evidence type="ECO:0000313" key="2">
    <source>
        <dbReference type="Proteomes" id="UP000018817"/>
    </source>
</evidence>
<accession>W2PP17</accession>
<reference evidence="2" key="1">
    <citation type="submission" date="2011-12" db="EMBL/GenBank/DDBJ databases">
        <authorList>
            <consortium name="The Broad Institute Genome Sequencing Platform"/>
            <person name="Russ C."/>
            <person name="Tyler B."/>
            <person name="Panabieres F."/>
            <person name="Shan W."/>
            <person name="Tripathy S."/>
            <person name="Grunwald N."/>
            <person name="Machado M."/>
            <person name="Young S.K."/>
            <person name="Zeng Q."/>
            <person name="Gargeya S."/>
            <person name="Fitzgerald M."/>
            <person name="Haas B."/>
            <person name="Abouelleil A."/>
            <person name="Alvarado L."/>
            <person name="Arachchi H.M."/>
            <person name="Berlin A."/>
            <person name="Chapman S.B."/>
            <person name="Gearin G."/>
            <person name="Goldberg J."/>
            <person name="Griggs A."/>
            <person name="Gujja S."/>
            <person name="Hansen M."/>
            <person name="Heiman D."/>
            <person name="Howarth C."/>
            <person name="Larimer J."/>
            <person name="Lui A."/>
            <person name="MacDonald P.J.P."/>
            <person name="McCowen C."/>
            <person name="Montmayeur A."/>
            <person name="Murphy C."/>
            <person name="Neiman D."/>
            <person name="Pearson M."/>
            <person name="Priest M."/>
            <person name="Roberts A."/>
            <person name="Saif S."/>
            <person name="Shea T."/>
            <person name="Sisk P."/>
            <person name="Stolte C."/>
            <person name="Sykes S."/>
            <person name="Wortman J."/>
            <person name="Nusbaum C."/>
            <person name="Birren B."/>
        </authorList>
    </citation>
    <scope>NUCLEOTIDE SEQUENCE [LARGE SCALE GENOMIC DNA]</scope>
    <source>
        <strain evidence="2">INRA-310</strain>
    </source>
</reference>
<dbReference type="EMBL" id="KI669616">
    <property type="protein sequence ID" value="ETN02617.1"/>
    <property type="molecule type" value="Genomic_DNA"/>
</dbReference>
<dbReference type="RefSeq" id="XP_008912099.1">
    <property type="nucleotide sequence ID" value="XM_008913851.1"/>
</dbReference>
<organism evidence="1 2">
    <name type="scientific">Phytophthora nicotianae (strain INRA-310)</name>
    <name type="common">Phytophthora parasitica</name>
    <dbReference type="NCBI Taxonomy" id="761204"/>
    <lineage>
        <taxon>Eukaryota</taxon>
        <taxon>Sar</taxon>
        <taxon>Stramenopiles</taxon>
        <taxon>Oomycota</taxon>
        <taxon>Peronosporomycetes</taxon>
        <taxon>Peronosporales</taxon>
        <taxon>Peronosporaceae</taxon>
        <taxon>Phytophthora</taxon>
    </lineage>
</organism>
<evidence type="ECO:0000313" key="1">
    <source>
        <dbReference type="EMBL" id="ETN02617.1"/>
    </source>
</evidence>
<dbReference type="AlphaFoldDB" id="W2PP17"/>
<dbReference type="Proteomes" id="UP000018817">
    <property type="component" value="Unassembled WGS sequence"/>
</dbReference>
<gene>
    <name evidence="1" type="ORF">PPTG_23907</name>
</gene>
<protein>
    <submittedName>
        <fullName evidence="1">Uncharacterized protein</fullName>
    </submittedName>
</protein>
<name>W2PP17_PHYN3</name>
<sequence>MYPADATLARGKSTATSKGVSIALCRWKEAVGVASGCTRYCEAVGEMQNEPPVSVGHSSTSRGTSTARFCDWTGWHELSSRLLTVLTRSKSLIPQRTKQPRGSKLRWGRYPHRIYPHVHQLSSNMTCGQFENNR</sequence>
<dbReference type="GeneID" id="20192506"/>